<dbReference type="InterPro" id="IPR016156">
    <property type="entry name" value="FAD/NAD-linked_Rdtase_dimer_sf"/>
</dbReference>
<accession>A0ABQ3P950</accession>
<comment type="caution">
    <text evidence="8">The sequence shown here is derived from an EMBL/GenBank/DDBJ whole genome shotgun (WGS) entry which is preliminary data.</text>
</comment>
<evidence type="ECO:0000256" key="3">
    <source>
        <dbReference type="ARBA" id="ARBA00022827"/>
    </source>
</evidence>
<name>A0ABQ3P950_9ACTN</name>
<dbReference type="InterPro" id="IPR036188">
    <property type="entry name" value="FAD/NAD-bd_sf"/>
</dbReference>
<feature type="domain" description="Reductase C-terminal" evidence="7">
    <location>
        <begin position="322"/>
        <end position="405"/>
    </location>
</feature>
<dbReference type="PRINTS" id="PR00368">
    <property type="entry name" value="FADPNR"/>
</dbReference>
<keyword evidence="9" id="KW-1185">Reference proteome</keyword>
<dbReference type="InterPro" id="IPR050446">
    <property type="entry name" value="FAD-oxidoreductase/Apoptosis"/>
</dbReference>
<evidence type="ECO:0000256" key="4">
    <source>
        <dbReference type="ARBA" id="ARBA00023002"/>
    </source>
</evidence>
<feature type="region of interest" description="Disordered" evidence="5">
    <location>
        <begin position="388"/>
        <end position="407"/>
    </location>
</feature>
<evidence type="ECO:0000313" key="9">
    <source>
        <dbReference type="Proteomes" id="UP001052739"/>
    </source>
</evidence>
<organism evidence="8 9">
    <name type="scientific">Streptomyces hydrogenans</name>
    <dbReference type="NCBI Taxonomy" id="1873719"/>
    <lineage>
        <taxon>Bacteria</taxon>
        <taxon>Bacillati</taxon>
        <taxon>Actinomycetota</taxon>
        <taxon>Actinomycetes</taxon>
        <taxon>Kitasatosporales</taxon>
        <taxon>Streptomycetaceae</taxon>
        <taxon>Streptomyces</taxon>
    </lineage>
</organism>
<dbReference type="EMBL" id="BNDW01000019">
    <property type="protein sequence ID" value="GHI21534.1"/>
    <property type="molecule type" value="Genomic_DNA"/>
</dbReference>
<evidence type="ECO:0000256" key="1">
    <source>
        <dbReference type="ARBA" id="ARBA00001974"/>
    </source>
</evidence>
<evidence type="ECO:0000256" key="5">
    <source>
        <dbReference type="SAM" id="MobiDB-lite"/>
    </source>
</evidence>
<dbReference type="RefSeq" id="WP_043223063.1">
    <property type="nucleotide sequence ID" value="NZ_BNBS01000022.1"/>
</dbReference>
<comment type="cofactor">
    <cofactor evidence="1">
        <name>FAD</name>
        <dbReference type="ChEBI" id="CHEBI:57692"/>
    </cofactor>
</comment>
<gene>
    <name evidence="8" type="ORF">Shyd_29050</name>
</gene>
<dbReference type="SUPFAM" id="SSF51905">
    <property type="entry name" value="FAD/NAD(P)-binding domain"/>
    <property type="match status" value="1"/>
</dbReference>
<dbReference type="InterPro" id="IPR028202">
    <property type="entry name" value="Reductase_C"/>
</dbReference>
<keyword evidence="4" id="KW-0560">Oxidoreductase</keyword>
<evidence type="ECO:0000259" key="6">
    <source>
        <dbReference type="Pfam" id="PF07992"/>
    </source>
</evidence>
<evidence type="ECO:0000256" key="2">
    <source>
        <dbReference type="ARBA" id="ARBA00022630"/>
    </source>
</evidence>
<dbReference type="GeneID" id="94008983"/>
<proteinExistence type="predicted"/>
<dbReference type="InterPro" id="IPR023753">
    <property type="entry name" value="FAD/NAD-binding_dom"/>
</dbReference>
<dbReference type="PANTHER" id="PTHR43557:SF2">
    <property type="entry name" value="RIESKE DOMAIN-CONTAINING PROTEIN-RELATED"/>
    <property type="match status" value="1"/>
</dbReference>
<evidence type="ECO:0000313" key="8">
    <source>
        <dbReference type="EMBL" id="GHI21534.1"/>
    </source>
</evidence>
<dbReference type="Proteomes" id="UP001052739">
    <property type="component" value="Unassembled WGS sequence"/>
</dbReference>
<dbReference type="Pfam" id="PF07992">
    <property type="entry name" value="Pyr_redox_2"/>
    <property type="match status" value="1"/>
</dbReference>
<dbReference type="PRINTS" id="PR00469">
    <property type="entry name" value="PNDRDTASEII"/>
</dbReference>
<reference evidence="8" key="1">
    <citation type="submission" date="2024-05" db="EMBL/GenBank/DDBJ databases">
        <title>Whole genome shotgun sequence of Streptomyces hydrogenans NBRC 13475.</title>
        <authorList>
            <person name="Komaki H."/>
            <person name="Tamura T."/>
        </authorList>
    </citation>
    <scope>NUCLEOTIDE SEQUENCE</scope>
    <source>
        <strain evidence="8">NBRC 13475</strain>
    </source>
</reference>
<dbReference type="Gene3D" id="3.50.50.60">
    <property type="entry name" value="FAD/NAD(P)-binding domain"/>
    <property type="match status" value="2"/>
</dbReference>
<feature type="domain" description="FAD/NAD(P)-binding" evidence="6">
    <location>
        <begin position="10"/>
        <end position="295"/>
    </location>
</feature>
<dbReference type="Gene3D" id="3.30.390.30">
    <property type="match status" value="1"/>
</dbReference>
<dbReference type="SUPFAM" id="SSF55424">
    <property type="entry name" value="FAD/NAD-linked reductases, dimerisation (C-terminal) domain"/>
    <property type="match status" value="1"/>
</dbReference>
<keyword evidence="3" id="KW-0274">FAD</keyword>
<dbReference type="Pfam" id="PF14759">
    <property type="entry name" value="Reductase_C"/>
    <property type="match status" value="1"/>
</dbReference>
<protein>
    <submittedName>
        <fullName evidence="8">Oxidoreductase</fullName>
    </submittedName>
</protein>
<sequence length="407" mass="42164">MSEQKQTQRHVVIVGAGMAGVQTAVALREQGFEGPVTLIGAEPHQPYDRPPLSKAVLLGKAEHSAFDVDFESLGVDLRLGLDVTGLRPAERELVTEEGRFPYDVLVVATGAHPLTLPGSEGVPGVHLLRTLDDAVRLGPVLAAGGSVVVVGAGWIGAEFATAAREAGCAVTVVEAAALPLAGALPAEVTTAMAGWYAESGAELLTHARVATVRPGAVVLADGRELPADAVVVGIGARPATGWLEGSGIALDPSGAVTADDRLRTSLPDVYAVGDCASFPSARYGERLLVHHWDNALQGPRAVAAGITGIEGAAPEPYDPVPYFWSEQFGRFVQYAGHHAGADALVRRGDPAGASWSVLWLRAGVPVALLAVGRPRDLAQGRKLIEAGTPLDPERAADPSVPLKAAVR</sequence>
<dbReference type="PANTHER" id="PTHR43557">
    <property type="entry name" value="APOPTOSIS-INDUCING FACTOR 1"/>
    <property type="match status" value="1"/>
</dbReference>
<evidence type="ECO:0000259" key="7">
    <source>
        <dbReference type="Pfam" id="PF14759"/>
    </source>
</evidence>
<keyword evidence="2" id="KW-0285">Flavoprotein</keyword>